<dbReference type="EMBL" id="WHWB01033044">
    <property type="protein sequence ID" value="KAJ7422345.1"/>
    <property type="molecule type" value="Genomic_DNA"/>
</dbReference>
<evidence type="ECO:0000313" key="3">
    <source>
        <dbReference type="Proteomes" id="UP001145742"/>
    </source>
</evidence>
<name>A0ABQ9DIE9_9PASS</name>
<organism evidence="2 3">
    <name type="scientific">Willisornis vidua</name>
    <name type="common">Xingu scale-backed antbird</name>
    <dbReference type="NCBI Taxonomy" id="1566151"/>
    <lineage>
        <taxon>Eukaryota</taxon>
        <taxon>Metazoa</taxon>
        <taxon>Chordata</taxon>
        <taxon>Craniata</taxon>
        <taxon>Vertebrata</taxon>
        <taxon>Euteleostomi</taxon>
        <taxon>Archelosauria</taxon>
        <taxon>Archosauria</taxon>
        <taxon>Dinosauria</taxon>
        <taxon>Saurischia</taxon>
        <taxon>Theropoda</taxon>
        <taxon>Coelurosauria</taxon>
        <taxon>Aves</taxon>
        <taxon>Neognathae</taxon>
        <taxon>Neoaves</taxon>
        <taxon>Telluraves</taxon>
        <taxon>Australaves</taxon>
        <taxon>Passeriformes</taxon>
        <taxon>Thamnophilidae</taxon>
        <taxon>Willisornis</taxon>
    </lineage>
</organism>
<reference evidence="2" key="1">
    <citation type="submission" date="2019-10" db="EMBL/GenBank/DDBJ databases">
        <authorList>
            <person name="Soares A.E.R."/>
            <person name="Aleixo A."/>
            <person name="Schneider P."/>
            <person name="Miyaki C.Y."/>
            <person name="Schneider M.P."/>
            <person name="Mello C."/>
            <person name="Vasconcelos A.T.R."/>
        </authorList>
    </citation>
    <scope>NUCLEOTIDE SEQUENCE</scope>
    <source>
        <tissue evidence="2">Muscle</tissue>
    </source>
</reference>
<protein>
    <submittedName>
        <fullName evidence="2">Uncharacterized protein</fullName>
    </submittedName>
</protein>
<comment type="caution">
    <text evidence="2">The sequence shown here is derived from an EMBL/GenBank/DDBJ whole genome shotgun (WGS) entry which is preliminary data.</text>
</comment>
<dbReference type="Proteomes" id="UP001145742">
    <property type="component" value="Unassembled WGS sequence"/>
</dbReference>
<keyword evidence="3" id="KW-1185">Reference proteome</keyword>
<evidence type="ECO:0000256" key="1">
    <source>
        <dbReference type="SAM" id="MobiDB-lite"/>
    </source>
</evidence>
<gene>
    <name evidence="2" type="ORF">WISP_38495</name>
</gene>
<sequence length="156" mass="17422">MGASHLEEVKEECDVSLEESVESELIKATLLESSFPEKDMGSPKGHQAVHKQTPWPWGKDGIWAALGKTLQAAQRNNPSSLLSTGEATRLEFCDHSWTPQFKRHVDLLEKFQHRAAKLTDQNISSTEELRAGTVYPGEEKAQRDLTKLPREVVVAS</sequence>
<evidence type="ECO:0000313" key="2">
    <source>
        <dbReference type="EMBL" id="KAJ7422345.1"/>
    </source>
</evidence>
<proteinExistence type="predicted"/>
<feature type="region of interest" description="Disordered" evidence="1">
    <location>
        <begin position="34"/>
        <end position="54"/>
    </location>
</feature>
<accession>A0ABQ9DIE9</accession>